<dbReference type="Gene3D" id="3.90.1150.10">
    <property type="entry name" value="Aspartate Aminotransferase, domain 1"/>
    <property type="match status" value="1"/>
</dbReference>
<evidence type="ECO:0000256" key="1">
    <source>
        <dbReference type="ARBA" id="ARBA00008954"/>
    </source>
</evidence>
<name>A0ABU0AMU2_9BACI</name>
<dbReference type="Gene3D" id="3.40.640.10">
    <property type="entry name" value="Type I PLP-dependent aspartate aminotransferase-like (Major domain)"/>
    <property type="match status" value="1"/>
</dbReference>
<proteinExistence type="inferred from homology"/>
<dbReference type="Proteomes" id="UP001238088">
    <property type="component" value="Unassembled WGS sequence"/>
</dbReference>
<dbReference type="PANTHER" id="PTHR43094:SF1">
    <property type="entry name" value="AMINOTRANSFERASE CLASS-III"/>
    <property type="match status" value="1"/>
</dbReference>
<dbReference type="InterPro" id="IPR015424">
    <property type="entry name" value="PyrdxlP-dep_Trfase"/>
</dbReference>
<gene>
    <name evidence="3" type="ORF">J2S17_003258</name>
</gene>
<sequence length="264" mass="29604">MIKVMPYNGYRNLFRCESPEEAAGICLDYLEYTIRHEGEIGAILLEPIRATDTHIPPLSYFARLREICDAHGILLIFDEIPTALMRSGTFYVHQRYGIEPDLLVLGKGLGGGVLPQAAVLVKTKYDIAGDISLGHYTHEKPALGSAAICATINYIDNYKLEANCHSQSLYAEALLQRLYEKYDCIGDIRIAGLLITLELVIDRKTKEKHDNLAEKLLYYCLENGLSFKVSGGNCITWHPPLIVSKSQLEFAVDLLEDGLKKFYC</sequence>
<evidence type="ECO:0000313" key="4">
    <source>
        <dbReference type="Proteomes" id="UP001238088"/>
    </source>
</evidence>
<comment type="similarity">
    <text evidence="1">Belongs to the class-III pyridoxal-phosphate-dependent aminotransferase family.</text>
</comment>
<reference evidence="3 4" key="1">
    <citation type="submission" date="2023-07" db="EMBL/GenBank/DDBJ databases">
        <title>Genomic Encyclopedia of Type Strains, Phase IV (KMG-IV): sequencing the most valuable type-strain genomes for metagenomic binning, comparative biology and taxonomic classification.</title>
        <authorList>
            <person name="Goeker M."/>
        </authorList>
    </citation>
    <scope>NUCLEOTIDE SEQUENCE [LARGE SCALE GENOMIC DNA]</scope>
    <source>
        <strain evidence="3 4">DSM 23494</strain>
    </source>
</reference>
<dbReference type="InterPro" id="IPR015421">
    <property type="entry name" value="PyrdxlP-dep_Trfase_major"/>
</dbReference>
<protein>
    <submittedName>
        <fullName evidence="3">4-aminobutyrate aminotransferase-like enzyme</fullName>
    </submittedName>
</protein>
<accession>A0ABU0AMU2</accession>
<organism evidence="3 4">
    <name type="scientific">Cytobacillus purgationiresistens</name>
    <dbReference type="NCBI Taxonomy" id="863449"/>
    <lineage>
        <taxon>Bacteria</taxon>
        <taxon>Bacillati</taxon>
        <taxon>Bacillota</taxon>
        <taxon>Bacilli</taxon>
        <taxon>Bacillales</taxon>
        <taxon>Bacillaceae</taxon>
        <taxon>Cytobacillus</taxon>
    </lineage>
</organism>
<keyword evidence="2" id="KW-0663">Pyridoxal phosphate</keyword>
<dbReference type="EMBL" id="JAUSUB010000014">
    <property type="protein sequence ID" value="MDQ0271370.1"/>
    <property type="molecule type" value="Genomic_DNA"/>
</dbReference>
<dbReference type="InterPro" id="IPR005814">
    <property type="entry name" value="Aminotrans_3"/>
</dbReference>
<dbReference type="InterPro" id="IPR049704">
    <property type="entry name" value="Aminotrans_3_PPA_site"/>
</dbReference>
<evidence type="ECO:0000313" key="3">
    <source>
        <dbReference type="EMBL" id="MDQ0271370.1"/>
    </source>
</evidence>
<dbReference type="PROSITE" id="PS00600">
    <property type="entry name" value="AA_TRANSFER_CLASS_3"/>
    <property type="match status" value="1"/>
</dbReference>
<dbReference type="PANTHER" id="PTHR43094">
    <property type="entry name" value="AMINOTRANSFERASE"/>
    <property type="match status" value="1"/>
</dbReference>
<comment type="caution">
    <text evidence="3">The sequence shown here is derived from an EMBL/GenBank/DDBJ whole genome shotgun (WGS) entry which is preliminary data.</text>
</comment>
<dbReference type="SUPFAM" id="SSF53383">
    <property type="entry name" value="PLP-dependent transferases"/>
    <property type="match status" value="1"/>
</dbReference>
<dbReference type="Pfam" id="PF00202">
    <property type="entry name" value="Aminotran_3"/>
    <property type="match status" value="1"/>
</dbReference>
<keyword evidence="4" id="KW-1185">Reference proteome</keyword>
<dbReference type="InterPro" id="IPR015422">
    <property type="entry name" value="PyrdxlP-dep_Trfase_small"/>
</dbReference>
<evidence type="ECO:0000256" key="2">
    <source>
        <dbReference type="ARBA" id="ARBA00022898"/>
    </source>
</evidence>